<evidence type="ECO:0000256" key="1">
    <source>
        <dbReference type="SAM" id="MobiDB-lite"/>
    </source>
</evidence>
<dbReference type="EnsemblMetazoa" id="BGLB038719-RA">
    <property type="protein sequence ID" value="BGLB038719-PA"/>
    <property type="gene ID" value="BGLB038719"/>
</dbReference>
<reference evidence="2" key="1">
    <citation type="submission" date="2020-05" db="UniProtKB">
        <authorList>
            <consortium name="EnsemblMetazoa"/>
        </authorList>
    </citation>
    <scope>IDENTIFICATION</scope>
    <source>
        <strain evidence="2">BB02</strain>
    </source>
</reference>
<dbReference type="RefSeq" id="XP_013095789.2">
    <property type="nucleotide sequence ID" value="XM_013240335.2"/>
</dbReference>
<protein>
    <submittedName>
        <fullName evidence="2">Uncharacterized protein</fullName>
    </submittedName>
</protein>
<feature type="compositionally biased region" description="Low complexity" evidence="1">
    <location>
        <begin position="84"/>
        <end position="102"/>
    </location>
</feature>
<evidence type="ECO:0000313" key="2">
    <source>
        <dbReference type="EnsemblMetazoa" id="BGLB038719-PA"/>
    </source>
</evidence>
<proteinExistence type="predicted"/>
<gene>
    <name evidence="2" type="primary">106079195</name>
</gene>
<accession>A0A2C9M5E6</accession>
<name>A0A2C9M5E6_BIOGL</name>
<feature type="region of interest" description="Disordered" evidence="1">
    <location>
        <begin position="69"/>
        <end position="114"/>
    </location>
</feature>
<dbReference type="AlphaFoldDB" id="A0A2C9M5E6"/>
<sequence length="227" mass="24833">MPSGIKETKSLPAILINLKAMTSFQSSEGQSAAKTLASAEKSNYELKLHGNKILDSRLNSARARSSSISSTASVKVKGAKENARNASQLSRSSSLLSLGASAPPLRGKKKKRREAEYAAQKLARQKQEMADLYRGTPVTNQRATSGEIIRFLYELWVPQLSANYRKDVPVTTSCRQDLRNVRKIAQTTPRRVRKLHRAKLIIETCHEIAKPSGVDSLGSSVVTLSVG</sequence>
<dbReference type="KEGG" id="bgt:106079195"/>
<dbReference type="Proteomes" id="UP000076420">
    <property type="component" value="Unassembled WGS sequence"/>
</dbReference>
<evidence type="ECO:0000313" key="3">
    <source>
        <dbReference type="Proteomes" id="UP000076420"/>
    </source>
</evidence>
<dbReference type="VEuPathDB" id="VectorBase:BGLB038719"/>
<organism evidence="2 3">
    <name type="scientific">Biomphalaria glabrata</name>
    <name type="common">Bloodfluke planorb</name>
    <name type="synonym">Freshwater snail</name>
    <dbReference type="NCBI Taxonomy" id="6526"/>
    <lineage>
        <taxon>Eukaryota</taxon>
        <taxon>Metazoa</taxon>
        <taxon>Spiralia</taxon>
        <taxon>Lophotrochozoa</taxon>
        <taxon>Mollusca</taxon>
        <taxon>Gastropoda</taxon>
        <taxon>Heterobranchia</taxon>
        <taxon>Euthyneura</taxon>
        <taxon>Panpulmonata</taxon>
        <taxon>Hygrophila</taxon>
        <taxon>Lymnaeoidea</taxon>
        <taxon>Planorbidae</taxon>
        <taxon>Biomphalaria</taxon>
    </lineage>
</organism>
<dbReference type="OrthoDB" id="6120353at2759"/>
<dbReference type="VEuPathDB" id="VectorBase:BGLAX_029578"/>